<sequence length="316" mass="36700">MSFKDKNGSDESLLHDEEGSEGTDWTPLKQRGNWKGRAWFAFNVLFFLTSLFLFVATYTRTNVVSDMEYVRKTSFYCKPSSRYTQSKAVTKSTAPVLDSINFKLRPIETEGGLFEAKNPSKWRNSIKPDPAVDEAWEDLENIRVFPITENEVRRLGKDPELLVKFPSEYGLGDNAYMAQIDMFHQIHCLNLLRHLAWAEYHRNGTAKKPFSELHWIHVSHCTDILMQNLICNGNLDIITFNWVETQTNPFPDFGVSHQCRDFDAIYEWQDKHSVPKEWGRNVTRPSGAKQIPISEEYYRIYGIEKNETESESSHNI</sequence>
<dbReference type="Proteomes" id="UP000241587">
    <property type="component" value="Unassembled WGS sequence"/>
</dbReference>
<evidence type="ECO:0000313" key="4">
    <source>
        <dbReference type="EMBL" id="PTD06760.1"/>
    </source>
</evidence>
<dbReference type="EMBL" id="PVEM01000006">
    <property type="protein sequence ID" value="PTD06760.1"/>
    <property type="molecule type" value="Genomic_DNA"/>
</dbReference>
<evidence type="ECO:0000256" key="3">
    <source>
        <dbReference type="SAM" id="Phobius"/>
    </source>
</evidence>
<evidence type="ECO:0008006" key="6">
    <source>
        <dbReference type="Google" id="ProtNLM"/>
    </source>
</evidence>
<keyword evidence="5" id="KW-1185">Reference proteome</keyword>
<reference evidence="4 5" key="1">
    <citation type="submission" date="2018-02" db="EMBL/GenBank/DDBJ databases">
        <title>Fusarium culmorum secondary metabolites in fungal-bacterial-plant interactions.</title>
        <authorList>
            <person name="Schmidt R."/>
        </authorList>
    </citation>
    <scope>NUCLEOTIDE SEQUENCE [LARGE SCALE GENOMIC DNA]</scope>
    <source>
        <strain evidence="4 5">PV</strain>
    </source>
</reference>
<comment type="caution">
    <text evidence="4">The sequence shown here is derived from an EMBL/GenBank/DDBJ whole genome shotgun (WGS) entry which is preliminary data.</text>
</comment>
<evidence type="ECO:0000256" key="1">
    <source>
        <dbReference type="ARBA" id="ARBA00035112"/>
    </source>
</evidence>
<comment type="similarity">
    <text evidence="1">Belongs to the ustYa family.</text>
</comment>
<dbReference type="Pfam" id="PF11807">
    <property type="entry name" value="UstYa"/>
    <property type="match status" value="1"/>
</dbReference>
<keyword evidence="3" id="KW-1133">Transmembrane helix</keyword>
<evidence type="ECO:0000313" key="5">
    <source>
        <dbReference type="Proteomes" id="UP000241587"/>
    </source>
</evidence>
<dbReference type="OrthoDB" id="3687641at2759"/>
<dbReference type="InterPro" id="IPR021765">
    <property type="entry name" value="UstYa-like"/>
</dbReference>
<evidence type="ECO:0000256" key="2">
    <source>
        <dbReference type="SAM" id="MobiDB-lite"/>
    </source>
</evidence>
<name>A0A2T4GTC0_FUSCU</name>
<keyword evidence="3" id="KW-0812">Transmembrane</keyword>
<dbReference type="PANTHER" id="PTHR33365:SF14">
    <property type="entry name" value="TAT PATHWAY SIGNAL SEQUENCE"/>
    <property type="match status" value="1"/>
</dbReference>
<dbReference type="OMA" id="SHCTDIL"/>
<feature type="transmembrane region" description="Helical" evidence="3">
    <location>
        <begin position="38"/>
        <end position="58"/>
    </location>
</feature>
<feature type="compositionally biased region" description="Basic and acidic residues" evidence="2">
    <location>
        <begin position="1"/>
        <end position="17"/>
    </location>
</feature>
<keyword evidence="3" id="KW-0472">Membrane</keyword>
<dbReference type="AlphaFoldDB" id="A0A2T4GTC0"/>
<feature type="region of interest" description="Disordered" evidence="2">
    <location>
        <begin position="1"/>
        <end position="27"/>
    </location>
</feature>
<dbReference type="PANTHER" id="PTHR33365">
    <property type="entry name" value="YALI0B05434P"/>
    <property type="match status" value="1"/>
</dbReference>
<dbReference type="GO" id="GO:0043386">
    <property type="term" value="P:mycotoxin biosynthetic process"/>
    <property type="evidence" value="ECO:0007669"/>
    <property type="project" value="InterPro"/>
</dbReference>
<organism evidence="4 5">
    <name type="scientific">Fusarium culmorum</name>
    <dbReference type="NCBI Taxonomy" id="5516"/>
    <lineage>
        <taxon>Eukaryota</taxon>
        <taxon>Fungi</taxon>
        <taxon>Dikarya</taxon>
        <taxon>Ascomycota</taxon>
        <taxon>Pezizomycotina</taxon>
        <taxon>Sordariomycetes</taxon>
        <taxon>Hypocreomycetidae</taxon>
        <taxon>Hypocreales</taxon>
        <taxon>Nectriaceae</taxon>
        <taxon>Fusarium</taxon>
    </lineage>
</organism>
<protein>
    <recommendedName>
        <fullName evidence="6">Cyclochlorotine biosynthesis protein O</fullName>
    </recommendedName>
</protein>
<gene>
    <name evidence="4" type="ORF">FCULG_00007257</name>
</gene>
<proteinExistence type="inferred from homology"/>
<accession>A0A2T4GTC0</accession>